<proteinExistence type="predicted"/>
<sequence length="86" mass="9626">GDDVCLTFHRISVGVVIVLNDAFRGLASCIRGVCNGMHTGASRIIRLLCDFLYCVVNVLMIVTYLFIFGIIVLLNWSVEISRFLMQ</sequence>
<evidence type="ECO:0008006" key="4">
    <source>
        <dbReference type="Google" id="ProtNLM"/>
    </source>
</evidence>
<feature type="transmembrane region" description="Helical" evidence="1">
    <location>
        <begin position="51"/>
        <end position="76"/>
    </location>
</feature>
<dbReference type="VEuPathDB" id="VectorBase:ADIR014744"/>
<evidence type="ECO:0000313" key="2">
    <source>
        <dbReference type="EnsemblMetazoa" id="ADIR014744-PA"/>
    </source>
</evidence>
<dbReference type="EnsemblMetazoa" id="ADIR014744-RA">
    <property type="protein sequence ID" value="ADIR014744-PA"/>
    <property type="gene ID" value="ADIR014744"/>
</dbReference>
<keyword evidence="3" id="KW-1185">Reference proteome</keyword>
<name>A0A182NY38_9DIPT</name>
<evidence type="ECO:0000256" key="1">
    <source>
        <dbReference type="SAM" id="Phobius"/>
    </source>
</evidence>
<organism evidence="2 3">
    <name type="scientific">Anopheles dirus</name>
    <dbReference type="NCBI Taxonomy" id="7168"/>
    <lineage>
        <taxon>Eukaryota</taxon>
        <taxon>Metazoa</taxon>
        <taxon>Ecdysozoa</taxon>
        <taxon>Arthropoda</taxon>
        <taxon>Hexapoda</taxon>
        <taxon>Insecta</taxon>
        <taxon>Pterygota</taxon>
        <taxon>Neoptera</taxon>
        <taxon>Endopterygota</taxon>
        <taxon>Diptera</taxon>
        <taxon>Nematocera</taxon>
        <taxon>Culicoidea</taxon>
        <taxon>Culicidae</taxon>
        <taxon>Anophelinae</taxon>
        <taxon>Anopheles</taxon>
    </lineage>
</organism>
<reference evidence="2" key="2">
    <citation type="submission" date="2020-05" db="UniProtKB">
        <authorList>
            <consortium name="EnsemblMetazoa"/>
        </authorList>
    </citation>
    <scope>IDENTIFICATION</scope>
    <source>
        <strain evidence="2">WRAIR2</strain>
    </source>
</reference>
<keyword evidence="1" id="KW-0812">Transmembrane</keyword>
<dbReference type="AlphaFoldDB" id="A0A182NY38"/>
<accession>A0A182NY38</accession>
<keyword evidence="1" id="KW-1133">Transmembrane helix</keyword>
<evidence type="ECO:0000313" key="3">
    <source>
        <dbReference type="Proteomes" id="UP000075884"/>
    </source>
</evidence>
<keyword evidence="1" id="KW-0472">Membrane</keyword>
<protein>
    <recommendedName>
        <fullName evidence="4">Gustatory receptor</fullName>
    </recommendedName>
</protein>
<dbReference type="Proteomes" id="UP000075884">
    <property type="component" value="Unassembled WGS sequence"/>
</dbReference>
<reference evidence="3" key="1">
    <citation type="submission" date="2013-03" db="EMBL/GenBank/DDBJ databases">
        <title>The Genome Sequence of Anopheles dirus WRAIR2.</title>
        <authorList>
            <consortium name="The Broad Institute Genomics Platform"/>
            <person name="Neafsey D.E."/>
            <person name="Walton C."/>
            <person name="Walker B."/>
            <person name="Young S.K."/>
            <person name="Zeng Q."/>
            <person name="Gargeya S."/>
            <person name="Fitzgerald M."/>
            <person name="Haas B."/>
            <person name="Abouelleil A."/>
            <person name="Allen A.W."/>
            <person name="Alvarado L."/>
            <person name="Arachchi H.M."/>
            <person name="Berlin A.M."/>
            <person name="Chapman S.B."/>
            <person name="Gainer-Dewar J."/>
            <person name="Goldberg J."/>
            <person name="Griggs A."/>
            <person name="Gujja S."/>
            <person name="Hansen M."/>
            <person name="Howarth C."/>
            <person name="Imamovic A."/>
            <person name="Ireland A."/>
            <person name="Larimer J."/>
            <person name="McCowan C."/>
            <person name="Murphy C."/>
            <person name="Pearson M."/>
            <person name="Poon T.W."/>
            <person name="Priest M."/>
            <person name="Roberts A."/>
            <person name="Saif S."/>
            <person name="Shea T."/>
            <person name="Sisk P."/>
            <person name="Sykes S."/>
            <person name="Wortman J."/>
            <person name="Nusbaum C."/>
            <person name="Birren B."/>
        </authorList>
    </citation>
    <scope>NUCLEOTIDE SEQUENCE [LARGE SCALE GENOMIC DNA]</scope>
    <source>
        <strain evidence="3">WRAIR2</strain>
    </source>
</reference>